<dbReference type="EC" id="5.4.99.9" evidence="7"/>
<dbReference type="PANTHER" id="PTHR21197:SF0">
    <property type="entry name" value="UDP-GALACTOPYRANOSE MUTASE"/>
    <property type="match status" value="1"/>
</dbReference>
<organism evidence="7 8">
    <name type="scientific">Candidatus Scybalomonas excrementavium</name>
    <dbReference type="NCBI Taxonomy" id="2840943"/>
    <lineage>
        <taxon>Bacteria</taxon>
        <taxon>Bacillati</taxon>
        <taxon>Bacillota</taxon>
        <taxon>Clostridia</taxon>
        <taxon>Lachnospirales</taxon>
        <taxon>Lachnospiraceae</taxon>
        <taxon>Lachnospiraceae incertae sedis</taxon>
        <taxon>Candidatus Scybalomonas</taxon>
    </lineage>
</organism>
<evidence type="ECO:0000313" key="7">
    <source>
        <dbReference type="EMBL" id="MBO8464230.1"/>
    </source>
</evidence>
<feature type="domain" description="UDP-galactopyranose mutase C-terminal" evidence="6">
    <location>
        <begin position="152"/>
        <end position="362"/>
    </location>
</feature>
<evidence type="ECO:0000256" key="2">
    <source>
        <dbReference type="ARBA" id="ARBA00009321"/>
    </source>
</evidence>
<dbReference type="InterPro" id="IPR015899">
    <property type="entry name" value="UDP-GalPyranose_mutase_C"/>
</dbReference>
<evidence type="ECO:0000256" key="1">
    <source>
        <dbReference type="ARBA" id="ARBA00001974"/>
    </source>
</evidence>
<name>A0A9D9I234_9FIRM</name>
<dbReference type="PANTHER" id="PTHR21197">
    <property type="entry name" value="UDP-GALACTOPYRANOSE MUTASE"/>
    <property type="match status" value="1"/>
</dbReference>
<dbReference type="GO" id="GO:0005829">
    <property type="term" value="C:cytosol"/>
    <property type="evidence" value="ECO:0007669"/>
    <property type="project" value="TreeGrafter"/>
</dbReference>
<reference evidence="7" key="1">
    <citation type="submission" date="2020-10" db="EMBL/GenBank/DDBJ databases">
        <authorList>
            <person name="Gilroy R."/>
        </authorList>
    </citation>
    <scope>NUCLEOTIDE SEQUENCE</scope>
    <source>
        <strain evidence="7">E3-2379</strain>
    </source>
</reference>
<evidence type="ECO:0000256" key="4">
    <source>
        <dbReference type="ARBA" id="ARBA00022827"/>
    </source>
</evidence>
<dbReference type="EMBL" id="JADIML010000281">
    <property type="protein sequence ID" value="MBO8464230.1"/>
    <property type="molecule type" value="Genomic_DNA"/>
</dbReference>
<dbReference type="Proteomes" id="UP000823618">
    <property type="component" value="Unassembled WGS sequence"/>
</dbReference>
<keyword evidence="4" id="KW-0274">FAD</keyword>
<evidence type="ECO:0000259" key="6">
    <source>
        <dbReference type="Pfam" id="PF03275"/>
    </source>
</evidence>
<accession>A0A9D9I234</accession>
<gene>
    <name evidence="7" type="primary">glf</name>
    <name evidence="7" type="ORF">IAC13_09890</name>
</gene>
<sequence>MYDSIVIGSGIAGSVIARELAERMNKKVLVLEQREHIGGNCYDEYDEHDVLVHTYGPHIFHTNKERVYEYLSRFTNWYPYSHEVVANVYGTFIPVPFNLNSLYQVYGQEEGKELEEKLIDCYGEGVRVSILELKENADPKIQQVADYVYENVFLHYTMKQWGQTPDEIDPSVMSRVPVLISRDNRYFQDRWQGMPLHGYTKMFEALLNHQNIDVKIKTKAQDIMKFEQGQVYFENKPFKGEVIYTGPVDELFQYCYGKLPYRTLKFEMEYYKEEHFQTHGVVNYTVNEEYTRITEYKWMTGQRVEGTTIMREYPASYTGEEGQIPYYAILNDTNKKLYEKYKGMLQEYGNIYALGRLAEYQYYNMDAMVEKALELADSIEQKREGV</sequence>
<dbReference type="AlphaFoldDB" id="A0A9D9I234"/>
<keyword evidence="5 7" id="KW-0413">Isomerase</keyword>
<dbReference type="GO" id="GO:0050660">
    <property type="term" value="F:flavin adenine dinucleotide binding"/>
    <property type="evidence" value="ECO:0007669"/>
    <property type="project" value="TreeGrafter"/>
</dbReference>
<dbReference type="Pfam" id="PF13450">
    <property type="entry name" value="NAD_binding_8"/>
    <property type="match status" value="1"/>
</dbReference>
<reference evidence="7" key="2">
    <citation type="journal article" date="2021" name="PeerJ">
        <title>Extensive microbial diversity within the chicken gut microbiome revealed by metagenomics and culture.</title>
        <authorList>
            <person name="Gilroy R."/>
            <person name="Ravi A."/>
            <person name="Getino M."/>
            <person name="Pursley I."/>
            <person name="Horton D.L."/>
            <person name="Alikhan N.F."/>
            <person name="Baker D."/>
            <person name="Gharbi K."/>
            <person name="Hall N."/>
            <person name="Watson M."/>
            <person name="Adriaenssens E.M."/>
            <person name="Foster-Nyarko E."/>
            <person name="Jarju S."/>
            <person name="Secka A."/>
            <person name="Antonio M."/>
            <person name="Oren A."/>
            <person name="Chaudhuri R.R."/>
            <person name="La Ragione R."/>
            <person name="Hildebrand F."/>
            <person name="Pallen M.J."/>
        </authorList>
    </citation>
    <scope>NUCLEOTIDE SEQUENCE</scope>
    <source>
        <strain evidence="7">E3-2379</strain>
    </source>
</reference>
<dbReference type="GO" id="GO:0008767">
    <property type="term" value="F:UDP-galactopyranose mutase activity"/>
    <property type="evidence" value="ECO:0007669"/>
    <property type="project" value="UniProtKB-EC"/>
</dbReference>
<dbReference type="SUPFAM" id="SSF54373">
    <property type="entry name" value="FAD-linked reductases, C-terminal domain"/>
    <property type="match status" value="1"/>
</dbReference>
<protein>
    <submittedName>
        <fullName evidence="7">UDP-galactopyranose mutase</fullName>
        <ecNumber evidence="7">5.4.99.9</ecNumber>
    </submittedName>
</protein>
<dbReference type="InterPro" id="IPR004379">
    <property type="entry name" value="UDP-GALP_mutase"/>
</dbReference>
<dbReference type="NCBIfam" id="TIGR00031">
    <property type="entry name" value="UDP-GALP_mutase"/>
    <property type="match status" value="1"/>
</dbReference>
<comment type="caution">
    <text evidence="7">The sequence shown here is derived from an EMBL/GenBank/DDBJ whole genome shotgun (WGS) entry which is preliminary data.</text>
</comment>
<comment type="cofactor">
    <cofactor evidence="1">
        <name>FAD</name>
        <dbReference type="ChEBI" id="CHEBI:57692"/>
    </cofactor>
</comment>
<dbReference type="Gene3D" id="3.40.50.720">
    <property type="entry name" value="NAD(P)-binding Rossmann-like Domain"/>
    <property type="match status" value="3"/>
</dbReference>
<evidence type="ECO:0000313" key="8">
    <source>
        <dbReference type="Proteomes" id="UP000823618"/>
    </source>
</evidence>
<keyword evidence="3" id="KW-0285">Flavoprotein</keyword>
<comment type="similarity">
    <text evidence="2">Belongs to the UDP-galactopyranose/dTDP-fucopyranose mutase family.</text>
</comment>
<evidence type="ECO:0000256" key="5">
    <source>
        <dbReference type="ARBA" id="ARBA00023235"/>
    </source>
</evidence>
<dbReference type="SUPFAM" id="SSF51971">
    <property type="entry name" value="Nucleotide-binding domain"/>
    <property type="match status" value="1"/>
</dbReference>
<proteinExistence type="inferred from homology"/>
<evidence type="ECO:0000256" key="3">
    <source>
        <dbReference type="ARBA" id="ARBA00022630"/>
    </source>
</evidence>
<dbReference type="Pfam" id="PF03275">
    <property type="entry name" value="GLF"/>
    <property type="match status" value="1"/>
</dbReference>